<gene>
    <name evidence="7" type="ORF">ACFQXB_07960</name>
</gene>
<evidence type="ECO:0000256" key="2">
    <source>
        <dbReference type="ARBA" id="ARBA00001974"/>
    </source>
</evidence>
<dbReference type="Proteomes" id="UP001596516">
    <property type="component" value="Unassembled WGS sequence"/>
</dbReference>
<keyword evidence="5" id="KW-0157">Chromophore</keyword>
<sequence>MNDTPVLYWLRRDLRLADNPALVAAAADGRPVIPVFILDPETETLGAAARWRLGLGLAALDASLRQLQSRIVFRRGPALTVLSDLISETGAGAVHWNRSYDPAARARDQAVKAALRARGLQAESHNSHLLFEPWTVETGTGGFYRVYSPFWRAVKDRPVPAPLAPPAALRSPAAWPVSARLEDWRLGEAMNRGADVVAQHVHVGEDRALARRDLFLERAVGPYRDRRDYPGEPATSGLSENLTYGEIGPRQIWHAAMRARHEGAPGAEHFLKELVWREFAYHLMFHTPHLLERNWREEWDGFPWQGDNEAARRWRQGMTGVPFVDAAMRELYVTGTMHNRARMIAASYLTKHLMTDWRIGLDWFADCLIDWDPASNALGWQWVAGSGPDAAPYFRIFNPDTQAQKFDADEAYRRRFLAELSPSPGRDALDFFRAVPRSWGLDPARPYPRPVVALDAGRARALAAYEARRP</sequence>
<dbReference type="InterPro" id="IPR014729">
    <property type="entry name" value="Rossmann-like_a/b/a_fold"/>
</dbReference>
<dbReference type="PROSITE" id="PS51645">
    <property type="entry name" value="PHR_CRY_ALPHA_BETA"/>
    <property type="match status" value="1"/>
</dbReference>
<evidence type="ECO:0000256" key="1">
    <source>
        <dbReference type="ARBA" id="ARBA00001932"/>
    </source>
</evidence>
<dbReference type="EMBL" id="JBHTFQ010000003">
    <property type="protein sequence ID" value="MFC7704124.1"/>
    <property type="molecule type" value="Genomic_DNA"/>
</dbReference>
<reference evidence="8" key="1">
    <citation type="journal article" date="2019" name="Int. J. Syst. Evol. Microbiol.">
        <title>The Global Catalogue of Microorganisms (GCM) 10K type strain sequencing project: providing services to taxonomists for standard genome sequencing and annotation.</title>
        <authorList>
            <consortium name="The Broad Institute Genomics Platform"/>
            <consortium name="The Broad Institute Genome Sequencing Center for Infectious Disease"/>
            <person name="Wu L."/>
            <person name="Ma J."/>
        </authorList>
    </citation>
    <scope>NUCLEOTIDE SEQUENCE [LARGE SCALE GENOMIC DNA]</scope>
    <source>
        <strain evidence="8">CGMCC 1.12750</strain>
    </source>
</reference>
<organism evidence="7 8">
    <name type="scientific">Plastorhodobacter daqingensis</name>
    <dbReference type="NCBI Taxonomy" id="1387281"/>
    <lineage>
        <taxon>Bacteria</taxon>
        <taxon>Pseudomonadati</taxon>
        <taxon>Pseudomonadota</taxon>
        <taxon>Alphaproteobacteria</taxon>
        <taxon>Rhodobacterales</taxon>
        <taxon>Paracoccaceae</taxon>
        <taxon>Plastorhodobacter</taxon>
    </lineage>
</organism>
<dbReference type="InterPro" id="IPR002081">
    <property type="entry name" value="Cryptochrome/DNA_photolyase_1"/>
</dbReference>
<dbReference type="SUPFAM" id="SSF52425">
    <property type="entry name" value="Cryptochrome/photolyase, N-terminal domain"/>
    <property type="match status" value="1"/>
</dbReference>
<evidence type="ECO:0000256" key="3">
    <source>
        <dbReference type="ARBA" id="ARBA00022630"/>
    </source>
</evidence>
<keyword evidence="4 5" id="KW-0274">FAD</keyword>
<dbReference type="PANTHER" id="PTHR11455:SF9">
    <property type="entry name" value="CRYPTOCHROME CIRCADIAN CLOCK 5 ISOFORM X1"/>
    <property type="match status" value="1"/>
</dbReference>
<evidence type="ECO:0000259" key="6">
    <source>
        <dbReference type="PROSITE" id="PS51645"/>
    </source>
</evidence>
<dbReference type="InterPro" id="IPR036155">
    <property type="entry name" value="Crypto/Photolyase_N_sf"/>
</dbReference>
<protein>
    <submittedName>
        <fullName evidence="7">Cryptochrome/photolyase family protein</fullName>
        <ecNumber evidence="7">4.1.99.3</ecNumber>
    </submittedName>
</protein>
<dbReference type="InterPro" id="IPR005101">
    <property type="entry name" value="Cryptochr/Photolyase_FAD-bd"/>
</dbReference>
<dbReference type="InterPro" id="IPR006050">
    <property type="entry name" value="DNA_photolyase_N"/>
</dbReference>
<dbReference type="GO" id="GO:0003904">
    <property type="term" value="F:deoxyribodipyrimidine photo-lyase activity"/>
    <property type="evidence" value="ECO:0007669"/>
    <property type="project" value="UniProtKB-EC"/>
</dbReference>
<dbReference type="PRINTS" id="PR00147">
    <property type="entry name" value="DNAPHOTLYASE"/>
</dbReference>
<comment type="similarity">
    <text evidence="5">Belongs to the DNA photolyase family.</text>
</comment>
<dbReference type="Gene3D" id="3.40.50.620">
    <property type="entry name" value="HUPs"/>
    <property type="match status" value="1"/>
</dbReference>
<feature type="domain" description="Photolyase/cryptochrome alpha/beta" evidence="6">
    <location>
        <begin position="4"/>
        <end position="130"/>
    </location>
</feature>
<comment type="cofactor">
    <cofactor evidence="2">
        <name>FAD</name>
        <dbReference type="ChEBI" id="CHEBI:57692"/>
    </cofactor>
</comment>
<dbReference type="SUPFAM" id="SSF48173">
    <property type="entry name" value="Cryptochrome/photolyase FAD-binding domain"/>
    <property type="match status" value="1"/>
</dbReference>
<evidence type="ECO:0000256" key="4">
    <source>
        <dbReference type="ARBA" id="ARBA00022827"/>
    </source>
</evidence>
<keyword evidence="8" id="KW-1185">Reference proteome</keyword>
<dbReference type="Gene3D" id="1.25.40.80">
    <property type="match status" value="1"/>
</dbReference>
<dbReference type="RefSeq" id="WP_377401763.1">
    <property type="nucleotide sequence ID" value="NZ_JBHTFQ010000003.1"/>
</dbReference>
<comment type="caution">
    <text evidence="7">The sequence shown here is derived from an EMBL/GenBank/DDBJ whole genome shotgun (WGS) entry which is preliminary data.</text>
</comment>
<dbReference type="Pfam" id="PF00875">
    <property type="entry name" value="DNA_photolyase"/>
    <property type="match status" value="1"/>
</dbReference>
<proteinExistence type="inferred from homology"/>
<evidence type="ECO:0000313" key="7">
    <source>
        <dbReference type="EMBL" id="MFC7704124.1"/>
    </source>
</evidence>
<dbReference type="Pfam" id="PF03441">
    <property type="entry name" value="FAD_binding_7"/>
    <property type="match status" value="1"/>
</dbReference>
<comment type="cofactor">
    <cofactor evidence="1">
        <name>(6R)-5,10-methylene-5,6,7,8-tetrahydrofolate</name>
        <dbReference type="ChEBI" id="CHEBI:15636"/>
    </cofactor>
</comment>
<keyword evidence="7" id="KW-0456">Lyase</keyword>
<keyword evidence="3 5" id="KW-0285">Flavoprotein</keyword>
<evidence type="ECO:0000313" key="8">
    <source>
        <dbReference type="Proteomes" id="UP001596516"/>
    </source>
</evidence>
<evidence type="ECO:0000256" key="5">
    <source>
        <dbReference type="RuleBase" id="RU004182"/>
    </source>
</evidence>
<dbReference type="PANTHER" id="PTHR11455">
    <property type="entry name" value="CRYPTOCHROME"/>
    <property type="match status" value="1"/>
</dbReference>
<name>A0ABW2UHG6_9RHOB</name>
<dbReference type="Gene3D" id="1.10.579.10">
    <property type="entry name" value="DNA Cyclobutane Dipyrimidine Photolyase, subunit A, domain 3"/>
    <property type="match status" value="1"/>
</dbReference>
<accession>A0ABW2UHG6</accession>
<dbReference type="InterPro" id="IPR036134">
    <property type="entry name" value="Crypto/Photolyase_FAD-like_sf"/>
</dbReference>
<dbReference type="EC" id="4.1.99.3" evidence="7"/>